<dbReference type="AlphaFoldDB" id="A0A0H2S0W2"/>
<evidence type="ECO:0000313" key="7">
    <source>
        <dbReference type="EMBL" id="KLO17492.1"/>
    </source>
</evidence>
<dbReference type="InParanoid" id="A0A0H2S0W2"/>
<feature type="signal peptide" evidence="6">
    <location>
        <begin position="1"/>
        <end position="22"/>
    </location>
</feature>
<evidence type="ECO:0000256" key="2">
    <source>
        <dbReference type="ARBA" id="ARBA00022670"/>
    </source>
</evidence>
<keyword evidence="3 6" id="KW-0732">Signal</keyword>
<comment type="similarity">
    <text evidence="1">Belongs to the peptidase S28 family.</text>
</comment>
<dbReference type="GO" id="GO:0008239">
    <property type="term" value="F:dipeptidyl-peptidase activity"/>
    <property type="evidence" value="ECO:0007669"/>
    <property type="project" value="TreeGrafter"/>
</dbReference>
<keyword evidence="4" id="KW-0378">Hydrolase</keyword>
<dbReference type="OrthoDB" id="1735038at2759"/>
<dbReference type="SUPFAM" id="SSF53474">
    <property type="entry name" value="alpha/beta-Hydrolases"/>
    <property type="match status" value="1"/>
</dbReference>
<evidence type="ECO:0000256" key="3">
    <source>
        <dbReference type="ARBA" id="ARBA00022729"/>
    </source>
</evidence>
<sequence length="478" mass="52176">MISRIPLLSAVLALASLPVVFSQSAPSCSPPSQFFPQKIDHSAASNNQTFQQQYQVNTKFFTPGGPIFFAQGAETATMGCTEQYSIAAWAEESNGMMLTLEHRYFGLSLPFGNDSFTNENIGFLTLDNVLLDAVNFVEWIRSTVPGANDSKVIVMGGSYGGFLSSTLRINYPDTFFGSISSAGPVVSFGPPQTNPTRENFFDITSTIFTTETWEGATKIKEGFQELAGFFDSGNFSAINDSLSLCFPPNQTADHDTFFIWAASAFGLATQFSFPFNTGQFLGVETNSLFASVNMTLAAPTPLAAINATLWMAYGVAAASEGCLDWSSSANSVGLETIPFAYIQCAYFNTEQMDISNRTIFEPTRTLFDRTQACQQQFNVTPPDSDTLMKQFKFTHDDIVNSTRIVFSSGTYDPTTGVCAQPSWFPFPVTDLNRSFAQITSGLPHTLETVAESPNDPPQAIDARRIQLNTIKAWLGFST</sequence>
<evidence type="ECO:0000256" key="4">
    <source>
        <dbReference type="ARBA" id="ARBA00022801"/>
    </source>
</evidence>
<dbReference type="InterPro" id="IPR042269">
    <property type="entry name" value="Ser_carbopepase_S28_SKS"/>
</dbReference>
<evidence type="ECO:0000313" key="8">
    <source>
        <dbReference type="Proteomes" id="UP000053477"/>
    </source>
</evidence>
<dbReference type="InterPro" id="IPR029058">
    <property type="entry name" value="AB_hydrolase_fold"/>
</dbReference>
<name>A0A0H2S0W2_9AGAM</name>
<dbReference type="Gene3D" id="1.20.120.980">
    <property type="entry name" value="Serine carboxypeptidase S28, SKS domain"/>
    <property type="match status" value="1"/>
</dbReference>
<evidence type="ECO:0000256" key="1">
    <source>
        <dbReference type="ARBA" id="ARBA00011079"/>
    </source>
</evidence>
<dbReference type="Pfam" id="PF05577">
    <property type="entry name" value="Peptidase_S28"/>
    <property type="match status" value="1"/>
</dbReference>
<dbReference type="Gene3D" id="3.40.50.1820">
    <property type="entry name" value="alpha/beta hydrolase"/>
    <property type="match status" value="1"/>
</dbReference>
<keyword evidence="2" id="KW-0645">Protease</keyword>
<protein>
    <submittedName>
        <fullName evidence="7">Peptidase S28</fullName>
    </submittedName>
</protein>
<feature type="chain" id="PRO_5005202325" evidence="6">
    <location>
        <begin position="23"/>
        <end position="478"/>
    </location>
</feature>
<dbReference type="Proteomes" id="UP000053477">
    <property type="component" value="Unassembled WGS sequence"/>
</dbReference>
<dbReference type="EMBL" id="KQ085904">
    <property type="protein sequence ID" value="KLO17492.1"/>
    <property type="molecule type" value="Genomic_DNA"/>
</dbReference>
<dbReference type="PANTHER" id="PTHR11010:SF38">
    <property type="entry name" value="LYSOSOMAL PRO-X CARBOXYPEPTIDASE"/>
    <property type="match status" value="1"/>
</dbReference>
<proteinExistence type="inferred from homology"/>
<dbReference type="InterPro" id="IPR008758">
    <property type="entry name" value="Peptidase_S28"/>
</dbReference>
<dbReference type="GO" id="GO:0070008">
    <property type="term" value="F:serine-type exopeptidase activity"/>
    <property type="evidence" value="ECO:0007669"/>
    <property type="project" value="InterPro"/>
</dbReference>
<gene>
    <name evidence="7" type="ORF">SCHPADRAFT_886963</name>
</gene>
<accession>A0A0H2S0W2</accession>
<keyword evidence="8" id="KW-1185">Reference proteome</keyword>
<reference evidence="7 8" key="1">
    <citation type="submission" date="2015-04" db="EMBL/GenBank/DDBJ databases">
        <title>Complete genome sequence of Schizopora paradoxa KUC8140, a cosmopolitan wood degrader in East Asia.</title>
        <authorList>
            <consortium name="DOE Joint Genome Institute"/>
            <person name="Min B."/>
            <person name="Park H."/>
            <person name="Jang Y."/>
            <person name="Kim J.-J."/>
            <person name="Kim K.H."/>
            <person name="Pangilinan J."/>
            <person name="Lipzen A."/>
            <person name="Riley R."/>
            <person name="Grigoriev I.V."/>
            <person name="Spatafora J.W."/>
            <person name="Choi I.-G."/>
        </authorList>
    </citation>
    <scope>NUCLEOTIDE SEQUENCE [LARGE SCALE GENOMIC DNA]</scope>
    <source>
        <strain evidence="7 8">KUC8140</strain>
    </source>
</reference>
<organism evidence="7 8">
    <name type="scientific">Schizopora paradoxa</name>
    <dbReference type="NCBI Taxonomy" id="27342"/>
    <lineage>
        <taxon>Eukaryota</taxon>
        <taxon>Fungi</taxon>
        <taxon>Dikarya</taxon>
        <taxon>Basidiomycota</taxon>
        <taxon>Agaricomycotina</taxon>
        <taxon>Agaricomycetes</taxon>
        <taxon>Hymenochaetales</taxon>
        <taxon>Schizoporaceae</taxon>
        <taxon>Schizopora</taxon>
    </lineage>
</organism>
<keyword evidence="5" id="KW-0325">Glycoprotein</keyword>
<dbReference type="PANTHER" id="PTHR11010">
    <property type="entry name" value="PROTEASE S28 PRO-X CARBOXYPEPTIDASE-RELATED"/>
    <property type="match status" value="1"/>
</dbReference>
<evidence type="ECO:0000256" key="6">
    <source>
        <dbReference type="SAM" id="SignalP"/>
    </source>
</evidence>
<dbReference type="GO" id="GO:0006508">
    <property type="term" value="P:proteolysis"/>
    <property type="evidence" value="ECO:0007669"/>
    <property type="project" value="UniProtKB-KW"/>
</dbReference>
<dbReference type="STRING" id="27342.A0A0H2S0W2"/>
<evidence type="ECO:0000256" key="5">
    <source>
        <dbReference type="ARBA" id="ARBA00023180"/>
    </source>
</evidence>